<accession>T1K9J5</accession>
<dbReference type="HOGENOM" id="CLU_3016816_0_0_1"/>
<name>T1K9J5_TETUR</name>
<reference evidence="1" key="2">
    <citation type="submission" date="2015-06" db="UniProtKB">
        <authorList>
            <consortium name="EnsemblMetazoa"/>
        </authorList>
    </citation>
    <scope>IDENTIFICATION</scope>
</reference>
<reference evidence="2" key="1">
    <citation type="submission" date="2011-08" db="EMBL/GenBank/DDBJ databases">
        <authorList>
            <person name="Rombauts S."/>
        </authorList>
    </citation>
    <scope>NUCLEOTIDE SEQUENCE</scope>
    <source>
        <strain evidence="2">London</strain>
    </source>
</reference>
<sequence>MVSFNNRTFRIRVNHELNENQLVFNKSETRGTLLEERKKTNKRFTYHVIQPVVSRR</sequence>
<dbReference type="EMBL" id="CAEY01001892">
    <property type="status" value="NOT_ANNOTATED_CDS"/>
    <property type="molecule type" value="Genomic_DNA"/>
</dbReference>
<proteinExistence type="predicted"/>
<keyword evidence="2" id="KW-1185">Reference proteome</keyword>
<evidence type="ECO:0000313" key="1">
    <source>
        <dbReference type="EnsemblMetazoa" id="tetur07g05170.1"/>
    </source>
</evidence>
<evidence type="ECO:0000313" key="2">
    <source>
        <dbReference type="Proteomes" id="UP000015104"/>
    </source>
</evidence>
<dbReference type="AlphaFoldDB" id="T1K9J5"/>
<dbReference type="EnsemblMetazoa" id="tetur07g05170.1">
    <property type="protein sequence ID" value="tetur07g05170.1"/>
    <property type="gene ID" value="tetur07g05170"/>
</dbReference>
<organism evidence="1 2">
    <name type="scientific">Tetranychus urticae</name>
    <name type="common">Two-spotted spider mite</name>
    <dbReference type="NCBI Taxonomy" id="32264"/>
    <lineage>
        <taxon>Eukaryota</taxon>
        <taxon>Metazoa</taxon>
        <taxon>Ecdysozoa</taxon>
        <taxon>Arthropoda</taxon>
        <taxon>Chelicerata</taxon>
        <taxon>Arachnida</taxon>
        <taxon>Acari</taxon>
        <taxon>Acariformes</taxon>
        <taxon>Trombidiformes</taxon>
        <taxon>Prostigmata</taxon>
        <taxon>Eleutherengona</taxon>
        <taxon>Raphignathae</taxon>
        <taxon>Tetranychoidea</taxon>
        <taxon>Tetranychidae</taxon>
        <taxon>Tetranychus</taxon>
    </lineage>
</organism>
<dbReference type="Proteomes" id="UP000015104">
    <property type="component" value="Unassembled WGS sequence"/>
</dbReference>
<protein>
    <submittedName>
        <fullName evidence="1">Uncharacterized protein</fullName>
    </submittedName>
</protein>